<sequence>MMSIKFNGFGSSKRGIVLWQAASIALIRVVWWERNARIFEDKARNSKYFWDSIVFLASLWAFCSKVFKGTPLNVLQLDWLAGTPVSERAVPVAIFETDAEIMKFYVRKWCKISSDVGIRSIVDWSYYKQRLGSAIQKIITIPAAMQKVANPVPRVVHPDWLYKKVREKEEKFRQRKLVDMFGSLKRDDNVKMNVDAITSNHVISEENIEDLEDFRNKGRTSSAGPRPIVRCYEVNGKQQSDAMNCLANSPQQPANHSESALTPMQPTDISTDNIDRNVDYQGWLEMKKRKWKDAREKRKRQRYPFL</sequence>
<feature type="domain" description="DNA polymerase epsilon ,catalytic subunit A thumb" evidence="3">
    <location>
        <begin position="82"/>
        <end position="146"/>
    </location>
</feature>
<keyword evidence="1" id="KW-0411">Iron-sulfur</keyword>
<evidence type="ECO:0000256" key="1">
    <source>
        <dbReference type="RuleBase" id="RU365029"/>
    </source>
</evidence>
<keyword evidence="1" id="KW-0808">Transferase</keyword>
<keyword evidence="1" id="KW-0408">Iron</keyword>
<keyword evidence="1" id="KW-0548">Nucleotidyltransferase</keyword>
<dbReference type="GO" id="GO:0006260">
    <property type="term" value="P:DNA replication"/>
    <property type="evidence" value="ECO:0007669"/>
    <property type="project" value="UniProtKB-KW"/>
</dbReference>
<keyword evidence="1" id="KW-0539">Nucleus</keyword>
<dbReference type="AlphaFoldDB" id="A0A438KGM1"/>
<dbReference type="InterPro" id="IPR055191">
    <property type="entry name" value="POL2_thumb"/>
</dbReference>
<dbReference type="EMBL" id="QGNW01000007">
    <property type="protein sequence ID" value="RVX20344.1"/>
    <property type="molecule type" value="Genomic_DNA"/>
</dbReference>
<keyword evidence="1" id="KW-0004">4Fe-4S</keyword>
<dbReference type="PANTHER" id="PTHR10670:SF0">
    <property type="entry name" value="DNA POLYMERASE EPSILON CATALYTIC SUBUNIT A"/>
    <property type="match status" value="1"/>
</dbReference>
<keyword evidence="1" id="KW-0479">Metal-binding</keyword>
<gene>
    <name evidence="4" type="primary">POL2A_2</name>
    <name evidence="4" type="ORF">CK203_004886</name>
</gene>
<reference evidence="4 5" key="1">
    <citation type="journal article" date="2018" name="PLoS Genet.">
        <title>Population sequencing reveals clonal diversity and ancestral inbreeding in the grapevine cultivar Chardonnay.</title>
        <authorList>
            <person name="Roach M.J."/>
            <person name="Johnson D.L."/>
            <person name="Bohlmann J."/>
            <person name="van Vuuren H.J."/>
            <person name="Jones S.J."/>
            <person name="Pretorius I.S."/>
            <person name="Schmidt S.A."/>
            <person name="Borneman A.R."/>
        </authorList>
    </citation>
    <scope>NUCLEOTIDE SEQUENCE [LARGE SCALE GENOMIC DNA]</scope>
    <source>
        <strain evidence="5">cv. Chardonnay</strain>
        <tissue evidence="4">Leaf</tissue>
    </source>
</reference>
<comment type="similarity">
    <text evidence="1">Belongs to the DNA polymerase type-B family.</text>
</comment>
<feature type="compositionally biased region" description="Polar residues" evidence="2">
    <location>
        <begin position="246"/>
        <end position="272"/>
    </location>
</feature>
<dbReference type="GO" id="GO:0003677">
    <property type="term" value="F:DNA binding"/>
    <property type="evidence" value="ECO:0007669"/>
    <property type="project" value="UniProtKB-KW"/>
</dbReference>
<dbReference type="GO" id="GO:0008622">
    <property type="term" value="C:epsilon DNA polymerase complex"/>
    <property type="evidence" value="ECO:0007669"/>
    <property type="project" value="InterPro"/>
</dbReference>
<dbReference type="GO" id="GO:0006281">
    <property type="term" value="P:DNA repair"/>
    <property type="evidence" value="ECO:0007669"/>
    <property type="project" value="InterPro"/>
</dbReference>
<dbReference type="GO" id="GO:0051539">
    <property type="term" value="F:4 iron, 4 sulfur cluster binding"/>
    <property type="evidence" value="ECO:0007669"/>
    <property type="project" value="UniProtKB-KW"/>
</dbReference>
<keyword evidence="1" id="KW-0239">DNA-directed DNA polymerase</keyword>
<dbReference type="InterPro" id="IPR029703">
    <property type="entry name" value="POL2"/>
</dbReference>
<dbReference type="GO" id="GO:0008270">
    <property type="term" value="F:zinc ion binding"/>
    <property type="evidence" value="ECO:0007669"/>
    <property type="project" value="UniProtKB-KW"/>
</dbReference>
<evidence type="ECO:0000313" key="4">
    <source>
        <dbReference type="EMBL" id="RVX20344.1"/>
    </source>
</evidence>
<keyword evidence="1" id="KW-0863">Zinc-finger</keyword>
<comment type="caution">
    <text evidence="4">The sequence shown here is derived from an EMBL/GenBank/DDBJ whole genome shotgun (WGS) entry which is preliminary data.</text>
</comment>
<accession>A0A438KGM1</accession>
<proteinExistence type="inferred from homology"/>
<keyword evidence="1" id="KW-0235">DNA replication</keyword>
<dbReference type="GO" id="GO:0003887">
    <property type="term" value="F:DNA-directed DNA polymerase activity"/>
    <property type="evidence" value="ECO:0007669"/>
    <property type="project" value="UniProtKB-KW"/>
</dbReference>
<comment type="function">
    <text evidence="1">DNA polymerase II participates in chromosomal DNA replication.</text>
</comment>
<dbReference type="Proteomes" id="UP000288805">
    <property type="component" value="Unassembled WGS sequence"/>
</dbReference>
<keyword evidence="1" id="KW-0238">DNA-binding</keyword>
<evidence type="ECO:0000259" key="3">
    <source>
        <dbReference type="Pfam" id="PF22634"/>
    </source>
</evidence>
<evidence type="ECO:0000256" key="2">
    <source>
        <dbReference type="SAM" id="MobiDB-lite"/>
    </source>
</evidence>
<feature type="region of interest" description="Disordered" evidence="2">
    <location>
        <begin position="246"/>
        <end position="274"/>
    </location>
</feature>
<organism evidence="4 5">
    <name type="scientific">Vitis vinifera</name>
    <name type="common">Grape</name>
    <dbReference type="NCBI Taxonomy" id="29760"/>
    <lineage>
        <taxon>Eukaryota</taxon>
        <taxon>Viridiplantae</taxon>
        <taxon>Streptophyta</taxon>
        <taxon>Embryophyta</taxon>
        <taxon>Tracheophyta</taxon>
        <taxon>Spermatophyta</taxon>
        <taxon>Magnoliopsida</taxon>
        <taxon>eudicotyledons</taxon>
        <taxon>Gunneridae</taxon>
        <taxon>Pentapetalae</taxon>
        <taxon>rosids</taxon>
        <taxon>Vitales</taxon>
        <taxon>Vitaceae</taxon>
        <taxon>Viteae</taxon>
        <taxon>Vitis</taxon>
    </lineage>
</organism>
<dbReference type="PANTHER" id="PTHR10670">
    <property type="entry name" value="DNA POLYMERASE EPSILON CATALYTIC SUBUNIT A"/>
    <property type="match status" value="1"/>
</dbReference>
<protein>
    <recommendedName>
        <fullName evidence="1">DNA polymerase epsilon catalytic subunit</fullName>
        <ecNumber evidence="1">2.7.7.7</ecNumber>
    </recommendedName>
</protein>
<keyword evidence="1" id="KW-0862">Zinc</keyword>
<name>A0A438KGM1_VITVI</name>
<comment type="catalytic activity">
    <reaction evidence="1">
        <text>DNA(n) + a 2'-deoxyribonucleoside 5'-triphosphate = DNA(n+1) + diphosphate</text>
        <dbReference type="Rhea" id="RHEA:22508"/>
        <dbReference type="Rhea" id="RHEA-COMP:17339"/>
        <dbReference type="Rhea" id="RHEA-COMP:17340"/>
        <dbReference type="ChEBI" id="CHEBI:33019"/>
        <dbReference type="ChEBI" id="CHEBI:61560"/>
        <dbReference type="ChEBI" id="CHEBI:173112"/>
        <dbReference type="EC" id="2.7.7.7"/>
    </reaction>
</comment>
<evidence type="ECO:0000313" key="5">
    <source>
        <dbReference type="Proteomes" id="UP000288805"/>
    </source>
</evidence>
<dbReference type="Pfam" id="PF22634">
    <property type="entry name" value="POL2_thumb"/>
    <property type="match status" value="1"/>
</dbReference>
<comment type="subcellular location">
    <subcellularLocation>
        <location evidence="1">Nucleus</location>
    </subcellularLocation>
</comment>
<comment type="cofactor">
    <cofactor evidence="1">
        <name>[4Fe-4S] cluster</name>
        <dbReference type="ChEBI" id="CHEBI:49883"/>
    </cofactor>
</comment>
<dbReference type="EC" id="2.7.7.7" evidence="1"/>